<protein>
    <submittedName>
        <fullName evidence="1">Uncharacterized protein</fullName>
    </submittedName>
</protein>
<reference evidence="1" key="1">
    <citation type="submission" date="2021-01" db="EMBL/GenBank/DDBJ databases">
        <authorList>
            <person name="Corre E."/>
            <person name="Pelletier E."/>
            <person name="Niang G."/>
            <person name="Scheremetjew M."/>
            <person name="Finn R."/>
            <person name="Kale V."/>
            <person name="Holt S."/>
            <person name="Cochrane G."/>
            <person name="Meng A."/>
            <person name="Brown T."/>
            <person name="Cohen L."/>
        </authorList>
    </citation>
    <scope>NUCLEOTIDE SEQUENCE</scope>
    <source>
        <strain evidence="1">RCC3387</strain>
    </source>
</reference>
<accession>A0A7S2HFR7</accession>
<gene>
    <name evidence="1" type="ORF">BRAN1462_LOCUS2077</name>
</gene>
<evidence type="ECO:0000313" key="1">
    <source>
        <dbReference type="EMBL" id="CAD9489484.1"/>
    </source>
</evidence>
<sequence>MEAASDRHRRGEEVDWNAEVVERIRVWTDALERPEAWLDFRPLKAEGDVSAWHADLVRLSTGDAVWIDSFFRPHWLPERLEAAPEWRAAARRDAVEERWRHLLWEPGAWLDQRSLKDEGAVSDSEPDFLHEASGEGLYLGGDGAPEDVMSEIRASPASGALRWRRPEARGAEPWMSLFSEPGKWRDFRALKASGQAVPAQPDFVHSLSAQGLWLDLAPAWIAARIASKGSAGADEPFWPEAVMPGNEQPQPVQ</sequence>
<dbReference type="EMBL" id="HBGW01003147">
    <property type="protein sequence ID" value="CAD9489484.1"/>
    <property type="molecule type" value="Transcribed_RNA"/>
</dbReference>
<organism evidence="1">
    <name type="scientific">Zooxanthella nutricula</name>
    <dbReference type="NCBI Taxonomy" id="1333877"/>
    <lineage>
        <taxon>Eukaryota</taxon>
        <taxon>Sar</taxon>
        <taxon>Alveolata</taxon>
        <taxon>Dinophyceae</taxon>
        <taxon>Peridiniales</taxon>
        <taxon>Peridiniales incertae sedis</taxon>
        <taxon>Zooxanthella</taxon>
    </lineage>
</organism>
<dbReference type="AlphaFoldDB" id="A0A7S2HFR7"/>
<proteinExistence type="predicted"/>
<name>A0A7S2HFR7_9DINO</name>